<dbReference type="CDD" id="cd00130">
    <property type="entry name" value="PAS"/>
    <property type="match status" value="1"/>
</dbReference>
<reference evidence="7" key="1">
    <citation type="submission" date="2021-01" db="EMBL/GenBank/DDBJ databases">
        <authorList>
            <person name="Corre E."/>
            <person name="Pelletier E."/>
            <person name="Niang G."/>
            <person name="Scheremetjew M."/>
            <person name="Finn R."/>
            <person name="Kale V."/>
            <person name="Holt S."/>
            <person name="Cochrane G."/>
            <person name="Meng A."/>
            <person name="Brown T."/>
            <person name="Cohen L."/>
        </authorList>
    </citation>
    <scope>NUCLEOTIDE SEQUENCE</scope>
    <source>
        <strain evidence="7">CCMP1661</strain>
    </source>
</reference>
<dbReference type="InterPro" id="IPR004827">
    <property type="entry name" value="bZIP"/>
</dbReference>
<proteinExistence type="predicted"/>
<evidence type="ECO:0000259" key="5">
    <source>
        <dbReference type="PROSITE" id="PS50112"/>
    </source>
</evidence>
<evidence type="ECO:0000256" key="2">
    <source>
        <dbReference type="ARBA" id="ARBA00022643"/>
    </source>
</evidence>
<dbReference type="AlphaFoldDB" id="A0A7S2V4R4"/>
<sequence>MNSSAQMAQPGDDLVNAPTFAPVTGNVDETDHVDLNDLFDDCYAENVTLKSEHSSSESEDSKESGVALPRSMNVTGLAAISGSFRSQMLSSRQIKTKKLKRPSKASMTEKQRTERRERNREHAKRSRIRKKFLLESLQEQYLGLQHENMKLREIVQDKLPDKAEDIFKRCTQNIDQTLVTSDMQSCHALRFLMEPDFRLVESLSGSQQNFTVSDPSLPDNPIVYASQGFLELTGYRMDQVLGRNCRFLQGPLTDPDAVDLIRRGVKEGRDTSVCLLNYKADGTPFWNQFFVAALKDADGNIVNFVGVQCEVKEMSADMLRDTLKKLPLPEDV</sequence>
<dbReference type="FunFam" id="3.30.450.20:FF:000135">
    <property type="entry name" value="Ptaureo1a lov2 domain"/>
    <property type="match status" value="1"/>
</dbReference>
<accession>A0A7S2V4R4</accession>
<feature type="region of interest" description="Disordered" evidence="4">
    <location>
        <begin position="88"/>
        <end position="126"/>
    </location>
</feature>
<dbReference type="InterPro" id="IPR000014">
    <property type="entry name" value="PAS"/>
</dbReference>
<dbReference type="Pfam" id="PF13426">
    <property type="entry name" value="PAS_9"/>
    <property type="match status" value="1"/>
</dbReference>
<dbReference type="PROSITE" id="PS50112">
    <property type="entry name" value="PAS"/>
    <property type="match status" value="1"/>
</dbReference>
<evidence type="ECO:0000313" key="7">
    <source>
        <dbReference type="EMBL" id="CAD9872683.1"/>
    </source>
</evidence>
<dbReference type="SMART" id="SM00338">
    <property type="entry name" value="BRLZ"/>
    <property type="match status" value="1"/>
</dbReference>
<evidence type="ECO:0008006" key="8">
    <source>
        <dbReference type="Google" id="ProtNLM"/>
    </source>
</evidence>
<gene>
    <name evidence="7" type="ORF">FJAP1339_LOCUS10824</name>
</gene>
<dbReference type="Gene3D" id="3.30.450.20">
    <property type="entry name" value="PAS domain"/>
    <property type="match status" value="1"/>
</dbReference>
<keyword evidence="2" id="KW-0288">FMN</keyword>
<name>A0A7S2V4R4_9STRA</name>
<dbReference type="InterPro" id="IPR035965">
    <property type="entry name" value="PAS-like_dom_sf"/>
</dbReference>
<feature type="region of interest" description="Disordered" evidence="4">
    <location>
        <begin position="49"/>
        <end position="69"/>
    </location>
</feature>
<feature type="domain" description="BZIP" evidence="6">
    <location>
        <begin position="109"/>
        <end position="153"/>
    </location>
</feature>
<dbReference type="PANTHER" id="PTHR47429">
    <property type="entry name" value="PROTEIN TWIN LOV 1"/>
    <property type="match status" value="1"/>
</dbReference>
<evidence type="ECO:0000259" key="6">
    <source>
        <dbReference type="PROSITE" id="PS50217"/>
    </source>
</evidence>
<evidence type="ECO:0000256" key="1">
    <source>
        <dbReference type="ARBA" id="ARBA00022630"/>
    </source>
</evidence>
<protein>
    <recommendedName>
        <fullName evidence="8">LOV domain-containing protein</fullName>
    </recommendedName>
</protein>
<feature type="compositionally biased region" description="Basic and acidic residues" evidence="4">
    <location>
        <begin position="107"/>
        <end position="120"/>
    </location>
</feature>
<dbReference type="GO" id="GO:0005634">
    <property type="term" value="C:nucleus"/>
    <property type="evidence" value="ECO:0007669"/>
    <property type="project" value="TreeGrafter"/>
</dbReference>
<feature type="compositionally biased region" description="Basic and acidic residues" evidence="4">
    <location>
        <begin position="50"/>
        <end position="63"/>
    </location>
</feature>
<dbReference type="InterPro" id="IPR046347">
    <property type="entry name" value="bZIP_sf"/>
</dbReference>
<dbReference type="Pfam" id="PF07716">
    <property type="entry name" value="bZIP_2"/>
    <property type="match status" value="1"/>
</dbReference>
<dbReference type="Gene3D" id="1.20.5.170">
    <property type="match status" value="1"/>
</dbReference>
<dbReference type="SUPFAM" id="SSF57959">
    <property type="entry name" value="Leucine zipper domain"/>
    <property type="match status" value="1"/>
</dbReference>
<feature type="compositionally biased region" description="Basic residues" evidence="4">
    <location>
        <begin position="94"/>
        <end position="103"/>
    </location>
</feature>
<dbReference type="PANTHER" id="PTHR47429:SF2">
    <property type="entry name" value="PROTEIN TWIN LOV 1"/>
    <property type="match status" value="1"/>
</dbReference>
<dbReference type="GO" id="GO:0003700">
    <property type="term" value="F:DNA-binding transcription factor activity"/>
    <property type="evidence" value="ECO:0007669"/>
    <property type="project" value="InterPro"/>
</dbReference>
<feature type="domain" description="PAS" evidence="5">
    <location>
        <begin position="219"/>
        <end position="272"/>
    </location>
</feature>
<organism evidence="7">
    <name type="scientific">Fibrocapsa japonica</name>
    <dbReference type="NCBI Taxonomy" id="94617"/>
    <lineage>
        <taxon>Eukaryota</taxon>
        <taxon>Sar</taxon>
        <taxon>Stramenopiles</taxon>
        <taxon>Ochrophyta</taxon>
        <taxon>Raphidophyceae</taxon>
        <taxon>Chattonellales</taxon>
        <taxon>Chattonellaceae</taxon>
        <taxon>Fibrocapsa</taxon>
    </lineage>
</organism>
<dbReference type="EMBL" id="HBHR01021351">
    <property type="protein sequence ID" value="CAD9872683.1"/>
    <property type="molecule type" value="Transcribed_RNA"/>
</dbReference>
<keyword evidence="3" id="KW-0157">Chromophore</keyword>
<dbReference type="PROSITE" id="PS50217">
    <property type="entry name" value="BZIP"/>
    <property type="match status" value="1"/>
</dbReference>
<dbReference type="CDD" id="cd14809">
    <property type="entry name" value="bZIP_AUREO-like"/>
    <property type="match status" value="1"/>
</dbReference>
<dbReference type="SUPFAM" id="SSF55785">
    <property type="entry name" value="PYP-like sensor domain (PAS domain)"/>
    <property type="match status" value="1"/>
</dbReference>
<evidence type="ECO:0000256" key="3">
    <source>
        <dbReference type="ARBA" id="ARBA00022991"/>
    </source>
</evidence>
<feature type="region of interest" description="Disordered" evidence="4">
    <location>
        <begin position="1"/>
        <end position="22"/>
    </location>
</feature>
<dbReference type="NCBIfam" id="TIGR00229">
    <property type="entry name" value="sensory_box"/>
    <property type="match status" value="1"/>
</dbReference>
<evidence type="ECO:0000256" key="4">
    <source>
        <dbReference type="SAM" id="MobiDB-lite"/>
    </source>
</evidence>
<keyword evidence="1" id="KW-0285">Flavoprotein</keyword>